<dbReference type="InterPro" id="IPR001623">
    <property type="entry name" value="DnaJ_domain"/>
</dbReference>
<dbReference type="GO" id="GO:0001671">
    <property type="term" value="F:ATPase activator activity"/>
    <property type="evidence" value="ECO:0007669"/>
    <property type="project" value="InterPro"/>
</dbReference>
<dbReference type="PROSITE" id="PS50076">
    <property type="entry name" value="DNAJ_2"/>
    <property type="match status" value="1"/>
</dbReference>
<sequence>MSFIRTLNFSVQLTNKRTHTRSLNGLLRPARWNSNTSFKPPTRSCRSCFKPLPSTLPACPSCWSIYAVPSNISHYQLLEIPEKPNPFSIDLSTLKQRFRKAQVACHPDAWASKDQKYLSVAQTLSSQVNAAYHALSDPLHRATYLLELNGHPIEEADKMEDIEFIGDVMHDIDTIQEAGKEEEAEVREVTDRNDNFIQQVLKDIEERIAQNDWETVKDLVFKLRMARRVQDFSKDWAEKYDRR</sequence>
<dbReference type="OrthoDB" id="448954at2759"/>
<dbReference type="SUPFAM" id="SSF46565">
    <property type="entry name" value="Chaperone J-domain"/>
    <property type="match status" value="1"/>
</dbReference>
<dbReference type="InterPro" id="IPR004640">
    <property type="entry name" value="HscB"/>
</dbReference>
<dbReference type="Gene3D" id="1.20.1280.20">
    <property type="entry name" value="HscB, C-terminal domain"/>
    <property type="match status" value="1"/>
</dbReference>
<dbReference type="EMBL" id="MU157871">
    <property type="protein sequence ID" value="KAF9526479.1"/>
    <property type="molecule type" value="Genomic_DNA"/>
</dbReference>
<keyword evidence="2" id="KW-0143">Chaperone</keyword>
<comment type="caution">
    <text evidence="4">The sequence shown here is derived from an EMBL/GenBank/DDBJ whole genome shotgun (WGS) entry which is preliminary data.</text>
</comment>
<dbReference type="GO" id="GO:0051259">
    <property type="term" value="P:protein complex oligomerization"/>
    <property type="evidence" value="ECO:0007669"/>
    <property type="project" value="InterPro"/>
</dbReference>
<feature type="domain" description="J" evidence="3">
    <location>
        <begin position="73"/>
        <end position="148"/>
    </location>
</feature>
<dbReference type="InterPro" id="IPR009073">
    <property type="entry name" value="HscB_oligo_C"/>
</dbReference>
<evidence type="ECO:0000313" key="5">
    <source>
        <dbReference type="Proteomes" id="UP000807306"/>
    </source>
</evidence>
<dbReference type="NCBIfam" id="TIGR00714">
    <property type="entry name" value="hscB"/>
    <property type="match status" value="1"/>
</dbReference>
<dbReference type="Gene3D" id="1.10.287.110">
    <property type="entry name" value="DnaJ domain"/>
    <property type="match status" value="1"/>
</dbReference>
<dbReference type="CDD" id="cd06257">
    <property type="entry name" value="DnaJ"/>
    <property type="match status" value="1"/>
</dbReference>
<dbReference type="Proteomes" id="UP000807306">
    <property type="component" value="Unassembled WGS sequence"/>
</dbReference>
<dbReference type="PANTHER" id="PTHR14021:SF15">
    <property type="entry name" value="IRON-SULFUR CLUSTER CO-CHAPERONE PROTEIN HSCB"/>
    <property type="match status" value="1"/>
</dbReference>
<evidence type="ECO:0000256" key="2">
    <source>
        <dbReference type="ARBA" id="ARBA00023186"/>
    </source>
</evidence>
<dbReference type="Pfam" id="PF07743">
    <property type="entry name" value="HSCB_C"/>
    <property type="match status" value="1"/>
</dbReference>
<name>A0A9P6ECV8_9AGAR</name>
<evidence type="ECO:0000313" key="4">
    <source>
        <dbReference type="EMBL" id="KAF9526479.1"/>
    </source>
</evidence>
<dbReference type="SMART" id="SM00271">
    <property type="entry name" value="DnaJ"/>
    <property type="match status" value="1"/>
</dbReference>
<evidence type="ECO:0000259" key="3">
    <source>
        <dbReference type="PROSITE" id="PS50076"/>
    </source>
</evidence>
<dbReference type="GO" id="GO:0051087">
    <property type="term" value="F:protein-folding chaperone binding"/>
    <property type="evidence" value="ECO:0007669"/>
    <property type="project" value="InterPro"/>
</dbReference>
<comment type="similarity">
    <text evidence="1">Belongs to the HscB family.</text>
</comment>
<organism evidence="4 5">
    <name type="scientific">Crepidotus variabilis</name>
    <dbReference type="NCBI Taxonomy" id="179855"/>
    <lineage>
        <taxon>Eukaryota</taxon>
        <taxon>Fungi</taxon>
        <taxon>Dikarya</taxon>
        <taxon>Basidiomycota</taxon>
        <taxon>Agaricomycotina</taxon>
        <taxon>Agaricomycetes</taxon>
        <taxon>Agaricomycetidae</taxon>
        <taxon>Agaricales</taxon>
        <taxon>Agaricineae</taxon>
        <taxon>Crepidotaceae</taxon>
        <taxon>Crepidotus</taxon>
    </lineage>
</organism>
<dbReference type="GO" id="GO:0044571">
    <property type="term" value="P:[2Fe-2S] cluster assembly"/>
    <property type="evidence" value="ECO:0007669"/>
    <property type="project" value="InterPro"/>
</dbReference>
<dbReference type="PANTHER" id="PTHR14021">
    <property type="entry name" value="IRON-SULFUR CLUSTER CO-CHAPERONE PROTEIN HSCB"/>
    <property type="match status" value="1"/>
</dbReference>
<dbReference type="GO" id="GO:0005739">
    <property type="term" value="C:mitochondrion"/>
    <property type="evidence" value="ECO:0007669"/>
    <property type="project" value="TreeGrafter"/>
</dbReference>
<reference evidence="4" key="1">
    <citation type="submission" date="2020-11" db="EMBL/GenBank/DDBJ databases">
        <authorList>
            <consortium name="DOE Joint Genome Institute"/>
            <person name="Ahrendt S."/>
            <person name="Riley R."/>
            <person name="Andreopoulos W."/>
            <person name="Labutti K."/>
            <person name="Pangilinan J."/>
            <person name="Ruiz-Duenas F.J."/>
            <person name="Barrasa J.M."/>
            <person name="Sanchez-Garcia M."/>
            <person name="Camarero S."/>
            <person name="Miyauchi S."/>
            <person name="Serrano A."/>
            <person name="Linde D."/>
            <person name="Babiker R."/>
            <person name="Drula E."/>
            <person name="Ayuso-Fernandez I."/>
            <person name="Pacheco R."/>
            <person name="Padilla G."/>
            <person name="Ferreira P."/>
            <person name="Barriuso J."/>
            <person name="Kellner H."/>
            <person name="Castanera R."/>
            <person name="Alfaro M."/>
            <person name="Ramirez L."/>
            <person name="Pisabarro A.G."/>
            <person name="Kuo A."/>
            <person name="Tritt A."/>
            <person name="Lipzen A."/>
            <person name="He G."/>
            <person name="Yan M."/>
            <person name="Ng V."/>
            <person name="Cullen D."/>
            <person name="Martin F."/>
            <person name="Rosso M.-N."/>
            <person name="Henrissat B."/>
            <person name="Hibbett D."/>
            <person name="Martinez A.T."/>
            <person name="Grigoriev I.V."/>
        </authorList>
    </citation>
    <scope>NUCLEOTIDE SEQUENCE</scope>
    <source>
        <strain evidence="4">CBS 506.95</strain>
    </source>
</reference>
<dbReference type="InterPro" id="IPR036386">
    <property type="entry name" value="HscB_C_sf"/>
</dbReference>
<gene>
    <name evidence="4" type="ORF">CPB83DRAFT_857885</name>
</gene>
<accession>A0A9P6ECV8</accession>
<dbReference type="Pfam" id="PF00226">
    <property type="entry name" value="DnaJ"/>
    <property type="match status" value="1"/>
</dbReference>
<keyword evidence="5" id="KW-1185">Reference proteome</keyword>
<proteinExistence type="inferred from homology"/>
<dbReference type="AlphaFoldDB" id="A0A9P6ECV8"/>
<dbReference type="InterPro" id="IPR036869">
    <property type="entry name" value="J_dom_sf"/>
</dbReference>
<dbReference type="SUPFAM" id="SSF47144">
    <property type="entry name" value="HSC20 (HSCB), C-terminal oligomerisation domain"/>
    <property type="match status" value="1"/>
</dbReference>
<evidence type="ECO:0000256" key="1">
    <source>
        <dbReference type="ARBA" id="ARBA00010476"/>
    </source>
</evidence>
<protein>
    <recommendedName>
        <fullName evidence="3">J domain-containing protein</fullName>
    </recommendedName>
</protein>